<name>A0A6J4K7A1_9CHLR</name>
<keyword evidence="1" id="KW-0482">Metalloprotease</keyword>
<feature type="binding site" evidence="2">
    <location>
        <position position="295"/>
    </location>
    <ligand>
        <name>Zn(2+)</name>
        <dbReference type="ChEBI" id="CHEBI:29105"/>
        <note>catalytic</note>
    </ligand>
</feature>
<evidence type="ECO:0000256" key="1">
    <source>
        <dbReference type="PIRNR" id="PIRNR006615"/>
    </source>
</evidence>
<dbReference type="PIRSF" id="PIRSF006615">
    <property type="entry name" value="Zn_crbxpep_Taq"/>
    <property type="match status" value="1"/>
</dbReference>
<dbReference type="CDD" id="cd06460">
    <property type="entry name" value="M32_Taq"/>
    <property type="match status" value="1"/>
</dbReference>
<feature type="active site" description="Proton donor/acceptor" evidence="3">
    <location>
        <position position="296"/>
    </location>
</feature>
<keyword evidence="1 2" id="KW-0479">Metal-binding</keyword>
<dbReference type="PRINTS" id="PR00998">
    <property type="entry name" value="CRBOXYPTASET"/>
</dbReference>
<dbReference type="EMBL" id="CADCTC010000273">
    <property type="protein sequence ID" value="CAA9296912.1"/>
    <property type="molecule type" value="Genomic_DNA"/>
</dbReference>
<feature type="region of interest" description="Disordered" evidence="4">
    <location>
        <begin position="1"/>
        <end position="34"/>
    </location>
</feature>
<reference evidence="5" key="1">
    <citation type="submission" date="2020-02" db="EMBL/GenBank/DDBJ databases">
        <authorList>
            <person name="Meier V. D."/>
        </authorList>
    </citation>
    <scope>NUCLEOTIDE SEQUENCE</scope>
    <source>
        <strain evidence="5">AVDCRST_MAG77</strain>
    </source>
</reference>
<comment type="function">
    <text evidence="1">Broad specificity carboxypetidase that releases amino acids sequentially from the C-terminus, including neutral, aromatic, polar and basic residues.</text>
</comment>
<organism evidence="5">
    <name type="scientific">uncultured Chloroflexota bacterium</name>
    <dbReference type="NCBI Taxonomy" id="166587"/>
    <lineage>
        <taxon>Bacteria</taxon>
        <taxon>Bacillati</taxon>
        <taxon>Chloroflexota</taxon>
        <taxon>environmental samples</taxon>
    </lineage>
</organism>
<comment type="catalytic activity">
    <reaction evidence="1">
        <text>Release of a C-terminal amino acid with broad specificity, except for -Pro.</text>
        <dbReference type="EC" id="3.4.17.19"/>
    </reaction>
</comment>
<dbReference type="Gene3D" id="1.10.1370.30">
    <property type="match status" value="1"/>
</dbReference>
<dbReference type="PANTHER" id="PTHR34217:SF1">
    <property type="entry name" value="CARBOXYPEPTIDASE 1"/>
    <property type="match status" value="1"/>
</dbReference>
<protein>
    <recommendedName>
        <fullName evidence="1">Metal-dependent carboxypeptidase</fullName>
        <ecNumber evidence="1">3.4.17.19</ecNumber>
    </recommendedName>
</protein>
<proteinExistence type="inferred from homology"/>
<dbReference type="GO" id="GO:0006508">
    <property type="term" value="P:proteolysis"/>
    <property type="evidence" value="ECO:0007669"/>
    <property type="project" value="UniProtKB-UniRule"/>
</dbReference>
<comment type="cofactor">
    <cofactor evidence="2">
        <name>Zn(2+)</name>
        <dbReference type="ChEBI" id="CHEBI:29105"/>
    </cofactor>
    <text evidence="2">Binds 1 zinc ion per subunit.</text>
</comment>
<dbReference type="SUPFAM" id="SSF55486">
    <property type="entry name" value="Metalloproteases ('zincins'), catalytic domain"/>
    <property type="match status" value="1"/>
</dbReference>
<dbReference type="AlphaFoldDB" id="A0A6J4K7A1"/>
<evidence type="ECO:0000313" key="5">
    <source>
        <dbReference type="EMBL" id="CAA9296912.1"/>
    </source>
</evidence>
<comment type="similarity">
    <text evidence="1">Belongs to the peptidase M32 family.</text>
</comment>
<keyword evidence="1 5" id="KW-0378">Hydrolase</keyword>
<dbReference type="PROSITE" id="PS52034">
    <property type="entry name" value="PEPTIDASE_M32"/>
    <property type="match status" value="1"/>
</dbReference>
<evidence type="ECO:0000256" key="2">
    <source>
        <dbReference type="PIRSR" id="PIRSR006615-1"/>
    </source>
</evidence>
<feature type="binding site" evidence="2">
    <location>
        <position position="325"/>
    </location>
    <ligand>
        <name>Zn(2+)</name>
        <dbReference type="ChEBI" id="CHEBI:29105"/>
        <note>catalytic</note>
    </ligand>
</feature>
<keyword evidence="1" id="KW-0645">Protease</keyword>
<evidence type="ECO:0000256" key="4">
    <source>
        <dbReference type="SAM" id="MobiDB-lite"/>
    </source>
</evidence>
<accession>A0A6J4K7A1</accession>
<dbReference type="InterPro" id="IPR001333">
    <property type="entry name" value="Peptidase_M32_Taq"/>
</dbReference>
<keyword evidence="1 5" id="KW-0121">Carboxypeptidase</keyword>
<dbReference type="PANTHER" id="PTHR34217">
    <property type="entry name" value="METAL-DEPENDENT CARBOXYPEPTIDASE"/>
    <property type="match status" value="1"/>
</dbReference>
<keyword evidence="2" id="KW-0862">Zinc</keyword>
<sequence length="533" mass="59225">MDGRGSIAPAVSSGLMTAKNDARQVDDGTGGADPKYAELRRRLVEVSDIGAASAVLSWDQTTYMPPGGSGARGRQLATLGRLAHERFTDDAIGHLLDDLRPYEESLSPQSDEASLIRVTRRDYEKAVRVPASFVAEDRAHGAASYDAWVAARPANDFRAVQPFLEKTLDLSLQYAGFFPGYAHVADPLIDDSDPGVTAAEVRRVFDELRGHLVPLVRAITGQLVADDACLRQHYPEQAQWAAGVEAIRLFGYDFERGRQDKSAHPYTTRFAHGDVRITTRVNEHDLRECLFATLHEAGHGLYEQGVAPPLDATPLGSGASSGVHESQSRLWENRVGRSRGFWTFFYPRLQSHFPAQLGSVPLDTFYRAINKVERSLIRVEADEVTYNLHIMIRFGLELDLLEGGLAVKDLPEAWNERYRSDLGITPPDDRDGVLQDVHWYTGRIGGLFQGYTLGNILGAQFFDAAVAEQPDIPAQIERGELNSLLTWLQERLYRHGRKLTTPELVEGITGGPLRSEPLVRYLTRKYGELYELG</sequence>
<gene>
    <name evidence="5" type="ORF">AVDCRST_MAG77-5267</name>
</gene>
<evidence type="ECO:0000256" key="3">
    <source>
        <dbReference type="PIRSR" id="PIRSR006615-2"/>
    </source>
</evidence>
<dbReference type="Pfam" id="PF02074">
    <property type="entry name" value="Peptidase_M32"/>
    <property type="match status" value="1"/>
</dbReference>
<dbReference type="GO" id="GO:0046872">
    <property type="term" value="F:metal ion binding"/>
    <property type="evidence" value="ECO:0007669"/>
    <property type="project" value="UniProtKB-KW"/>
</dbReference>
<dbReference type="EC" id="3.4.17.19" evidence="1"/>
<feature type="binding site" evidence="2">
    <location>
        <position position="299"/>
    </location>
    <ligand>
        <name>Zn(2+)</name>
        <dbReference type="ChEBI" id="CHEBI:29105"/>
        <note>catalytic</note>
    </ligand>
</feature>
<dbReference type="GO" id="GO:0004181">
    <property type="term" value="F:metallocarboxypeptidase activity"/>
    <property type="evidence" value="ECO:0007669"/>
    <property type="project" value="UniProtKB-UniRule"/>
</dbReference>